<organism evidence="8">
    <name type="scientific">marine sediment metagenome</name>
    <dbReference type="NCBI Taxonomy" id="412755"/>
    <lineage>
        <taxon>unclassified sequences</taxon>
        <taxon>metagenomes</taxon>
        <taxon>ecological metagenomes</taxon>
    </lineage>
</organism>
<comment type="caution">
    <text evidence="8">The sequence shown here is derived from an EMBL/GenBank/DDBJ whole genome shotgun (WGS) entry which is preliminary data.</text>
</comment>
<comment type="similarity">
    <text evidence="2">Belongs to the methyltransferase superfamily. L-isoaspartyl/D-aspartyl protein methyltransferase family.</text>
</comment>
<proteinExistence type="inferred from homology"/>
<dbReference type="GO" id="GO:0005737">
    <property type="term" value="C:cytoplasm"/>
    <property type="evidence" value="ECO:0007669"/>
    <property type="project" value="UniProtKB-SubCell"/>
</dbReference>
<reference evidence="8" key="1">
    <citation type="journal article" date="2014" name="Front. Microbiol.">
        <title>High frequency of phylogenetically diverse reductive dehalogenase-homologous genes in deep subseafloor sedimentary metagenomes.</title>
        <authorList>
            <person name="Kawai M."/>
            <person name="Futagami T."/>
            <person name="Toyoda A."/>
            <person name="Takaki Y."/>
            <person name="Nishi S."/>
            <person name="Hori S."/>
            <person name="Arai W."/>
            <person name="Tsubouchi T."/>
            <person name="Morono Y."/>
            <person name="Uchiyama I."/>
            <person name="Ito T."/>
            <person name="Fujiyama A."/>
            <person name="Inagaki F."/>
            <person name="Takami H."/>
        </authorList>
    </citation>
    <scope>NUCLEOTIDE SEQUENCE</scope>
    <source>
        <strain evidence="8">Expedition CK06-06</strain>
    </source>
</reference>
<dbReference type="EMBL" id="BARS01050496">
    <property type="protein sequence ID" value="GAG48969.1"/>
    <property type="molecule type" value="Genomic_DNA"/>
</dbReference>
<keyword evidence="4" id="KW-0963">Cytoplasm</keyword>
<dbReference type="PANTHER" id="PTHR11579:SF0">
    <property type="entry name" value="PROTEIN-L-ISOASPARTATE(D-ASPARTATE) O-METHYLTRANSFERASE"/>
    <property type="match status" value="1"/>
</dbReference>
<dbReference type="Pfam" id="PF01135">
    <property type="entry name" value="PCMT"/>
    <property type="match status" value="1"/>
</dbReference>
<evidence type="ECO:0000256" key="6">
    <source>
        <dbReference type="ARBA" id="ARBA00022679"/>
    </source>
</evidence>
<sequence length="215" mass="24022">MSHDFNLSREKMVKNQLITRGIKDKKVLQAMSKIPRHLFIEDALYGEAYNDHPVPIGEKQTISQPYIVALMTEALELKGDENTLEIGTGSGYQTAILAELSSRVYTIERIKSLLGNARKLLSQLGYDNILFKTFDGTLGWKEYAPFDAIMVTAGAPHLTQPLIDQLADNGRMIIPVGDRYSQELIKVVRKGKELEQESLGGCRFVNLIGAHGWSD</sequence>
<evidence type="ECO:0000256" key="5">
    <source>
        <dbReference type="ARBA" id="ARBA00022603"/>
    </source>
</evidence>
<dbReference type="GO" id="GO:0004719">
    <property type="term" value="F:protein-L-isoaspartate (D-aspartate) O-methyltransferase activity"/>
    <property type="evidence" value="ECO:0007669"/>
    <property type="project" value="UniProtKB-EC"/>
</dbReference>
<keyword evidence="7" id="KW-0949">S-adenosyl-L-methionine</keyword>
<dbReference type="EC" id="2.1.1.77" evidence="3"/>
<dbReference type="NCBIfam" id="TIGR00080">
    <property type="entry name" value="pimt"/>
    <property type="match status" value="1"/>
</dbReference>
<protein>
    <recommendedName>
        <fullName evidence="3">protein-L-isoaspartate(D-aspartate) O-methyltransferase</fullName>
        <ecNumber evidence="3">2.1.1.77</ecNumber>
    </recommendedName>
</protein>
<evidence type="ECO:0000313" key="8">
    <source>
        <dbReference type="EMBL" id="GAG48969.1"/>
    </source>
</evidence>
<dbReference type="PANTHER" id="PTHR11579">
    <property type="entry name" value="PROTEIN-L-ISOASPARTATE O-METHYLTRANSFERASE"/>
    <property type="match status" value="1"/>
</dbReference>
<feature type="non-terminal residue" evidence="8">
    <location>
        <position position="215"/>
    </location>
</feature>
<dbReference type="InterPro" id="IPR029063">
    <property type="entry name" value="SAM-dependent_MTases_sf"/>
</dbReference>
<dbReference type="HAMAP" id="MF_00090">
    <property type="entry name" value="PIMT"/>
    <property type="match status" value="1"/>
</dbReference>
<name>X0XZS9_9ZZZZ</name>
<accession>X0XZS9</accession>
<dbReference type="SUPFAM" id="SSF53335">
    <property type="entry name" value="S-adenosyl-L-methionine-dependent methyltransferases"/>
    <property type="match status" value="1"/>
</dbReference>
<dbReference type="GO" id="GO:0032259">
    <property type="term" value="P:methylation"/>
    <property type="evidence" value="ECO:0007669"/>
    <property type="project" value="UniProtKB-KW"/>
</dbReference>
<dbReference type="FunFam" id="3.40.50.150:FF:000010">
    <property type="entry name" value="Protein-L-isoaspartate O-methyltransferase"/>
    <property type="match status" value="1"/>
</dbReference>
<dbReference type="AlphaFoldDB" id="X0XZS9"/>
<dbReference type="NCBIfam" id="NF001453">
    <property type="entry name" value="PRK00312.1"/>
    <property type="match status" value="1"/>
</dbReference>
<keyword evidence="6" id="KW-0808">Transferase</keyword>
<evidence type="ECO:0000256" key="3">
    <source>
        <dbReference type="ARBA" id="ARBA00011890"/>
    </source>
</evidence>
<dbReference type="Gene3D" id="3.40.50.150">
    <property type="entry name" value="Vaccinia Virus protein VP39"/>
    <property type="match status" value="1"/>
</dbReference>
<comment type="subcellular location">
    <subcellularLocation>
        <location evidence="1">Cytoplasm</location>
    </subcellularLocation>
</comment>
<evidence type="ECO:0000256" key="4">
    <source>
        <dbReference type="ARBA" id="ARBA00022490"/>
    </source>
</evidence>
<dbReference type="InterPro" id="IPR000682">
    <property type="entry name" value="PCMT"/>
</dbReference>
<evidence type="ECO:0000256" key="7">
    <source>
        <dbReference type="ARBA" id="ARBA00022691"/>
    </source>
</evidence>
<evidence type="ECO:0000256" key="1">
    <source>
        <dbReference type="ARBA" id="ARBA00004496"/>
    </source>
</evidence>
<evidence type="ECO:0000256" key="2">
    <source>
        <dbReference type="ARBA" id="ARBA00005369"/>
    </source>
</evidence>
<dbReference type="CDD" id="cd02440">
    <property type="entry name" value="AdoMet_MTases"/>
    <property type="match status" value="1"/>
</dbReference>
<gene>
    <name evidence="8" type="ORF">S01H1_75375</name>
</gene>
<keyword evidence="5" id="KW-0489">Methyltransferase</keyword>